<sequence length="155" mass="18524">MLTNLRVAFQFMDKDMMKKMITIMICPKLEYAAMLQKMVPELKALTYEERLKEMGLPTLQDRRERGYLIAMYRIVSDIEKIDKEDLVLVTEEARRTRGHVKKIRMRQCVMDIGKYSFRHRMVEKWNALSDEGFTAHNVHNFKENWINGDMETGHY</sequence>
<dbReference type="Proteomes" id="UP000324222">
    <property type="component" value="Unassembled WGS sequence"/>
</dbReference>
<dbReference type="AlphaFoldDB" id="A0A5B7KBK5"/>
<keyword evidence="2" id="KW-1185">Reference proteome</keyword>
<evidence type="ECO:0000313" key="2">
    <source>
        <dbReference type="Proteomes" id="UP000324222"/>
    </source>
</evidence>
<evidence type="ECO:0000313" key="1">
    <source>
        <dbReference type="EMBL" id="MPD04570.1"/>
    </source>
</evidence>
<dbReference type="OrthoDB" id="6379840at2759"/>
<name>A0A5B7KBK5_PORTR</name>
<reference evidence="1 2" key="1">
    <citation type="submission" date="2019-05" db="EMBL/GenBank/DDBJ databases">
        <title>Another draft genome of Portunus trituberculatus and its Hox gene families provides insights of decapod evolution.</title>
        <authorList>
            <person name="Jeong J.-H."/>
            <person name="Song I."/>
            <person name="Kim S."/>
            <person name="Choi T."/>
            <person name="Kim D."/>
            <person name="Ryu S."/>
            <person name="Kim W."/>
        </authorList>
    </citation>
    <scope>NUCLEOTIDE SEQUENCE [LARGE SCALE GENOMIC DNA]</scope>
    <source>
        <tissue evidence="1">Muscle</tissue>
    </source>
</reference>
<protein>
    <submittedName>
        <fullName evidence="1">Uncharacterized protein</fullName>
    </submittedName>
</protein>
<proteinExistence type="predicted"/>
<gene>
    <name evidence="1" type="ORF">E2C01_100264</name>
</gene>
<comment type="caution">
    <text evidence="1">The sequence shown here is derived from an EMBL/GenBank/DDBJ whole genome shotgun (WGS) entry which is preliminary data.</text>
</comment>
<dbReference type="EMBL" id="VSRR010141656">
    <property type="protein sequence ID" value="MPD04570.1"/>
    <property type="molecule type" value="Genomic_DNA"/>
</dbReference>
<accession>A0A5B7KBK5</accession>
<organism evidence="1 2">
    <name type="scientific">Portunus trituberculatus</name>
    <name type="common">Swimming crab</name>
    <name type="synonym">Neptunus trituberculatus</name>
    <dbReference type="NCBI Taxonomy" id="210409"/>
    <lineage>
        <taxon>Eukaryota</taxon>
        <taxon>Metazoa</taxon>
        <taxon>Ecdysozoa</taxon>
        <taxon>Arthropoda</taxon>
        <taxon>Crustacea</taxon>
        <taxon>Multicrustacea</taxon>
        <taxon>Malacostraca</taxon>
        <taxon>Eumalacostraca</taxon>
        <taxon>Eucarida</taxon>
        <taxon>Decapoda</taxon>
        <taxon>Pleocyemata</taxon>
        <taxon>Brachyura</taxon>
        <taxon>Eubrachyura</taxon>
        <taxon>Portunoidea</taxon>
        <taxon>Portunidae</taxon>
        <taxon>Portuninae</taxon>
        <taxon>Portunus</taxon>
    </lineage>
</organism>